<name>A0A1T2KS69_9GAMM</name>
<reference evidence="1 2" key="1">
    <citation type="submission" date="2016-11" db="EMBL/GenBank/DDBJ databases">
        <title>Mixed transmission modes and dynamic genome evolution in an obligate animal-bacterial symbiosis.</title>
        <authorList>
            <person name="Russell S.L."/>
            <person name="Corbett-Detig R.B."/>
            <person name="Cavanaugh C.M."/>
        </authorList>
    </citation>
    <scope>NUCLEOTIDE SEQUENCE [LARGE SCALE GENOMIC DNA]</scope>
    <source>
        <strain evidence="1">Se-Cadez</strain>
    </source>
</reference>
<accession>A0A1T2KS69</accession>
<gene>
    <name evidence="1" type="ORF">BOW51_11040</name>
</gene>
<protein>
    <submittedName>
        <fullName evidence="1">Uncharacterized protein</fullName>
    </submittedName>
</protein>
<dbReference type="EMBL" id="MPRJ01000087">
    <property type="protein sequence ID" value="OOZ35641.1"/>
    <property type="molecule type" value="Genomic_DNA"/>
</dbReference>
<dbReference type="Pfam" id="PF12974">
    <property type="entry name" value="Phosphonate-bd"/>
    <property type="match status" value="1"/>
</dbReference>
<evidence type="ECO:0000313" key="2">
    <source>
        <dbReference type="Proteomes" id="UP000190896"/>
    </source>
</evidence>
<keyword evidence="2" id="KW-1185">Reference proteome</keyword>
<evidence type="ECO:0000313" key="1">
    <source>
        <dbReference type="EMBL" id="OOZ35641.1"/>
    </source>
</evidence>
<dbReference type="AlphaFoldDB" id="A0A1T2KS69"/>
<proteinExistence type="predicted"/>
<organism evidence="1 2">
    <name type="scientific">Solemya velesiana gill symbiont</name>
    <dbReference type="NCBI Taxonomy" id="1918948"/>
    <lineage>
        <taxon>Bacteria</taxon>
        <taxon>Pseudomonadati</taxon>
        <taxon>Pseudomonadota</taxon>
        <taxon>Gammaproteobacteria</taxon>
        <taxon>sulfur-oxidizing symbionts</taxon>
    </lineage>
</organism>
<sequence>MARGKYDVAGVKTAIANRYQHLDLKSIAVSRRYPGFALVANKNTLKGDVYDAIQKALLALDPATNEELKTRMKDWGRHIRNGAAPPNSATMEISLMH</sequence>
<dbReference type="Proteomes" id="UP000190896">
    <property type="component" value="Unassembled WGS sequence"/>
</dbReference>
<comment type="caution">
    <text evidence="1">The sequence shown here is derived from an EMBL/GenBank/DDBJ whole genome shotgun (WGS) entry which is preliminary data.</text>
</comment>